<feature type="transmembrane region" description="Helical" evidence="1">
    <location>
        <begin position="97"/>
        <end position="121"/>
    </location>
</feature>
<feature type="transmembrane region" description="Helical" evidence="1">
    <location>
        <begin position="299"/>
        <end position="316"/>
    </location>
</feature>
<feature type="transmembrane region" description="Helical" evidence="1">
    <location>
        <begin position="274"/>
        <end position="292"/>
    </location>
</feature>
<feature type="transmembrane region" description="Helical" evidence="1">
    <location>
        <begin position="243"/>
        <end position="262"/>
    </location>
</feature>
<sequence>MDNLSKADAQRRADDIRIFRDELERLHGANVLALTDEQRQAVALHHDALLAGYAQSFDIDRDRQAKQLSLGMRIASFLGALALAASVFFLFNQYWGLLPTAVQVTLLIVASLGSLLAAVWIGRRDSSGYFAKLAAMVAFTCFVLNVSLLGGMFNIAPSDKAFLAWAALALLLAYTFDLRLLLAAGILCAIAFISMRVGTWSGLYWFDFGERPENFIPAGLLLLLTPVLIRHDRFTGFASIYRVFGLLTSILPLLVLANWGNGSYLPMSASTVEHLYQVLGFVASGAAVWWGVRREHPETVNTGTTLFVIFLYTKFYDWWWELVPKFVFFLLIALTAMLFLVVMKRLRTGGAK</sequence>
<keyword evidence="1" id="KW-0472">Membrane</keyword>
<name>A0ABV8T3M4_9GAMM</name>
<feature type="transmembrane region" description="Helical" evidence="1">
    <location>
        <begin position="215"/>
        <end position="231"/>
    </location>
</feature>
<evidence type="ECO:0000313" key="4">
    <source>
        <dbReference type="Proteomes" id="UP001595904"/>
    </source>
</evidence>
<accession>A0ABV8T3M4</accession>
<feature type="transmembrane region" description="Helical" evidence="1">
    <location>
        <begin position="181"/>
        <end position="203"/>
    </location>
</feature>
<dbReference type="RefSeq" id="WP_380605759.1">
    <property type="nucleotide sequence ID" value="NZ_JBHSDU010000015.1"/>
</dbReference>
<evidence type="ECO:0000256" key="1">
    <source>
        <dbReference type="SAM" id="Phobius"/>
    </source>
</evidence>
<protein>
    <submittedName>
        <fullName evidence="3">DUF2157 domain-containing protein</fullName>
    </submittedName>
</protein>
<dbReference type="Pfam" id="PF09925">
    <property type="entry name" value="DUF2157"/>
    <property type="match status" value="1"/>
</dbReference>
<proteinExistence type="predicted"/>
<dbReference type="EMBL" id="JBHSDU010000015">
    <property type="protein sequence ID" value="MFC4314521.1"/>
    <property type="molecule type" value="Genomic_DNA"/>
</dbReference>
<feature type="transmembrane region" description="Helical" evidence="1">
    <location>
        <begin position="70"/>
        <end position="91"/>
    </location>
</feature>
<dbReference type="InterPro" id="IPR018677">
    <property type="entry name" value="DUF2157"/>
</dbReference>
<dbReference type="Proteomes" id="UP001595904">
    <property type="component" value="Unassembled WGS sequence"/>
</dbReference>
<keyword evidence="1" id="KW-1133">Transmembrane helix</keyword>
<gene>
    <name evidence="3" type="ORF">ACFPN2_35975</name>
</gene>
<keyword evidence="4" id="KW-1185">Reference proteome</keyword>
<evidence type="ECO:0000313" key="3">
    <source>
        <dbReference type="EMBL" id="MFC4314521.1"/>
    </source>
</evidence>
<keyword evidence="1" id="KW-0812">Transmembrane</keyword>
<evidence type="ECO:0000259" key="2">
    <source>
        <dbReference type="Pfam" id="PF09925"/>
    </source>
</evidence>
<comment type="caution">
    <text evidence="3">The sequence shown here is derived from an EMBL/GenBank/DDBJ whole genome shotgun (WGS) entry which is preliminary data.</text>
</comment>
<feature type="domain" description="DUF2157" evidence="2">
    <location>
        <begin position="61"/>
        <end position="181"/>
    </location>
</feature>
<feature type="transmembrane region" description="Helical" evidence="1">
    <location>
        <begin position="161"/>
        <end position="176"/>
    </location>
</feature>
<feature type="transmembrane region" description="Helical" evidence="1">
    <location>
        <begin position="133"/>
        <end position="155"/>
    </location>
</feature>
<reference evidence="4" key="1">
    <citation type="journal article" date="2019" name="Int. J. Syst. Evol. Microbiol.">
        <title>The Global Catalogue of Microorganisms (GCM) 10K type strain sequencing project: providing services to taxonomists for standard genome sequencing and annotation.</title>
        <authorList>
            <consortium name="The Broad Institute Genomics Platform"/>
            <consortium name="The Broad Institute Genome Sequencing Center for Infectious Disease"/>
            <person name="Wu L."/>
            <person name="Ma J."/>
        </authorList>
    </citation>
    <scope>NUCLEOTIDE SEQUENCE [LARGE SCALE GENOMIC DNA]</scope>
    <source>
        <strain evidence="4">CGMCC 1.10759</strain>
    </source>
</reference>
<organism evidence="3 4">
    <name type="scientific">Steroidobacter flavus</name>
    <dbReference type="NCBI Taxonomy" id="1842136"/>
    <lineage>
        <taxon>Bacteria</taxon>
        <taxon>Pseudomonadati</taxon>
        <taxon>Pseudomonadota</taxon>
        <taxon>Gammaproteobacteria</taxon>
        <taxon>Steroidobacterales</taxon>
        <taxon>Steroidobacteraceae</taxon>
        <taxon>Steroidobacter</taxon>
    </lineage>
</organism>
<feature type="transmembrane region" description="Helical" evidence="1">
    <location>
        <begin position="322"/>
        <end position="342"/>
    </location>
</feature>